<evidence type="ECO:0000256" key="8">
    <source>
        <dbReference type="ARBA" id="ARBA00022692"/>
    </source>
</evidence>
<comment type="function">
    <text evidence="1 12">Required for the export of heme to the periplasm for the biogenesis of c-type cytochromes.</text>
</comment>
<evidence type="ECO:0000256" key="2">
    <source>
        <dbReference type="ARBA" id="ARBA00004377"/>
    </source>
</evidence>
<evidence type="ECO:0000256" key="11">
    <source>
        <dbReference type="ARBA" id="ARBA00023136"/>
    </source>
</evidence>
<evidence type="ECO:0000256" key="7">
    <source>
        <dbReference type="ARBA" id="ARBA00022519"/>
    </source>
</evidence>
<keyword evidence="7 12" id="KW-0997">Cell inner membrane</keyword>
<name>A0ABT7LFU5_9BURK</name>
<keyword evidence="10 12" id="KW-1133">Transmembrane helix</keyword>
<organism evidence="13 14">
    <name type="scientific">Roseateles subflavus</name>
    <dbReference type="NCBI Taxonomy" id="3053353"/>
    <lineage>
        <taxon>Bacteria</taxon>
        <taxon>Pseudomonadati</taxon>
        <taxon>Pseudomonadota</taxon>
        <taxon>Betaproteobacteria</taxon>
        <taxon>Burkholderiales</taxon>
        <taxon>Sphaerotilaceae</taxon>
        <taxon>Roseateles</taxon>
    </lineage>
</organism>
<dbReference type="Pfam" id="PF04995">
    <property type="entry name" value="CcmD"/>
    <property type="match status" value="1"/>
</dbReference>
<evidence type="ECO:0000256" key="12">
    <source>
        <dbReference type="RuleBase" id="RU363101"/>
    </source>
</evidence>
<evidence type="ECO:0000256" key="10">
    <source>
        <dbReference type="ARBA" id="ARBA00022989"/>
    </source>
</evidence>
<dbReference type="Proteomes" id="UP001238603">
    <property type="component" value="Unassembled WGS sequence"/>
</dbReference>
<keyword evidence="5 12" id="KW-0813">Transport</keyword>
<protein>
    <recommendedName>
        <fullName evidence="4 12">Heme exporter protein D</fullName>
    </recommendedName>
</protein>
<reference evidence="13 14" key="1">
    <citation type="submission" date="2023-06" db="EMBL/GenBank/DDBJ databases">
        <title>Pelomonas sp. APW6 16S ribosomal RNA gene genome sequencing and assembly.</title>
        <authorList>
            <person name="Woo H."/>
        </authorList>
    </citation>
    <scope>NUCLEOTIDE SEQUENCE [LARGE SCALE GENOMIC DNA]</scope>
    <source>
        <strain evidence="13 14">APW6</strain>
    </source>
</reference>
<feature type="transmembrane region" description="Helical" evidence="12">
    <location>
        <begin position="15"/>
        <end position="35"/>
    </location>
</feature>
<evidence type="ECO:0000256" key="5">
    <source>
        <dbReference type="ARBA" id="ARBA00022448"/>
    </source>
</evidence>
<dbReference type="InterPro" id="IPR007078">
    <property type="entry name" value="Haem_export_protD_CcmD"/>
</dbReference>
<gene>
    <name evidence="13" type="primary">ccmD</name>
    <name evidence="13" type="ORF">QRD43_07335</name>
</gene>
<dbReference type="EMBL" id="JASVDS010000002">
    <property type="protein sequence ID" value="MDL5031717.1"/>
    <property type="molecule type" value="Genomic_DNA"/>
</dbReference>
<keyword evidence="9 12" id="KW-0201">Cytochrome c-type biogenesis</keyword>
<keyword evidence="11 12" id="KW-0472">Membrane</keyword>
<dbReference type="RefSeq" id="WP_285981833.1">
    <property type="nucleotide sequence ID" value="NZ_JASVDS010000002.1"/>
</dbReference>
<evidence type="ECO:0000313" key="13">
    <source>
        <dbReference type="EMBL" id="MDL5031717.1"/>
    </source>
</evidence>
<keyword evidence="14" id="KW-1185">Reference proteome</keyword>
<sequence>MDMHALMQWLSLKGYGLYVWPAYGLSLLAIAVEMARVRRRLSRALSPLGDTEPTQQELA</sequence>
<evidence type="ECO:0000256" key="1">
    <source>
        <dbReference type="ARBA" id="ARBA00002442"/>
    </source>
</evidence>
<evidence type="ECO:0000256" key="6">
    <source>
        <dbReference type="ARBA" id="ARBA00022475"/>
    </source>
</evidence>
<dbReference type="NCBIfam" id="TIGR03141">
    <property type="entry name" value="cytochro_ccmD"/>
    <property type="match status" value="1"/>
</dbReference>
<comment type="subcellular location">
    <subcellularLocation>
        <location evidence="2 12">Cell inner membrane</location>
        <topology evidence="2 12">Single-pass membrane protein</topology>
    </subcellularLocation>
</comment>
<evidence type="ECO:0000256" key="3">
    <source>
        <dbReference type="ARBA" id="ARBA00008741"/>
    </source>
</evidence>
<comment type="caution">
    <text evidence="13">The sequence shown here is derived from an EMBL/GenBank/DDBJ whole genome shotgun (WGS) entry which is preliminary data.</text>
</comment>
<proteinExistence type="inferred from homology"/>
<keyword evidence="6 12" id="KW-1003">Cell membrane</keyword>
<accession>A0ABT7LFU5</accession>
<evidence type="ECO:0000313" key="14">
    <source>
        <dbReference type="Proteomes" id="UP001238603"/>
    </source>
</evidence>
<evidence type="ECO:0000256" key="9">
    <source>
        <dbReference type="ARBA" id="ARBA00022748"/>
    </source>
</evidence>
<keyword evidence="8 12" id="KW-0812">Transmembrane</keyword>
<comment type="similarity">
    <text evidence="3 12">Belongs to the CcmD/CycX/HelD family.</text>
</comment>
<evidence type="ECO:0000256" key="4">
    <source>
        <dbReference type="ARBA" id="ARBA00016461"/>
    </source>
</evidence>